<dbReference type="InterPro" id="IPR007730">
    <property type="entry name" value="SPOR-like_dom"/>
</dbReference>
<dbReference type="SUPFAM" id="SSF110997">
    <property type="entry name" value="Sporulation related repeat"/>
    <property type="match status" value="1"/>
</dbReference>
<feature type="domain" description="SPOR" evidence="3">
    <location>
        <begin position="267"/>
        <end position="346"/>
    </location>
</feature>
<sequence>MHMKQIWGALAAATMLSLAPPAFADVKAGVDAWQQGDYDKAVTLWRPLAQAGDPDAQFNMGQAHKLGRGVKADMASAIDWYRKAAAQGHARAEDNLGLLMFQQGDRAGALPYLQRSAARGEPRAQYIVGTALFNGDIAPKNWPRAYALMTRASAAGLAQATASLKQMDKYVPADQREQGLAMARDMGQKEVAALAEANGRTSSAPVVREGPPPLATAALPPAPDAEKPALPKASAKAKPAAPKAVAAVQQPKTPAAKAPREAEAPRAATSGGWRVQLGAFSEEGRARALWNSLRSKVSGLSTYQLFLVKGGAVTKLQAGPLASNAEAARLCGAIKAAGADCMPRKM</sequence>
<evidence type="ECO:0000259" key="3">
    <source>
        <dbReference type="PROSITE" id="PS51724"/>
    </source>
</evidence>
<organism evidence="4 5">
    <name type="scientific">Sphingobium tyrosinilyticum</name>
    <dbReference type="NCBI Taxonomy" id="2715436"/>
    <lineage>
        <taxon>Bacteria</taxon>
        <taxon>Pseudomonadati</taxon>
        <taxon>Pseudomonadota</taxon>
        <taxon>Alphaproteobacteria</taxon>
        <taxon>Sphingomonadales</taxon>
        <taxon>Sphingomonadaceae</taxon>
        <taxon>Sphingobium</taxon>
    </lineage>
</organism>
<evidence type="ECO:0000313" key="5">
    <source>
        <dbReference type="Proteomes" id="UP001595957"/>
    </source>
</evidence>
<keyword evidence="2" id="KW-0732">Signal</keyword>
<feature type="signal peptide" evidence="2">
    <location>
        <begin position="1"/>
        <end position="24"/>
    </location>
</feature>
<accession>A0ABV9EWR7</accession>
<dbReference type="InterPro" id="IPR052748">
    <property type="entry name" value="ISR_Activator"/>
</dbReference>
<evidence type="ECO:0000256" key="1">
    <source>
        <dbReference type="SAM" id="MobiDB-lite"/>
    </source>
</evidence>
<dbReference type="SMART" id="SM00671">
    <property type="entry name" value="SEL1"/>
    <property type="match status" value="4"/>
</dbReference>
<dbReference type="PANTHER" id="PTHR45011:SF1">
    <property type="entry name" value="DAP3-BINDING CELL DEATH ENHANCER 1"/>
    <property type="match status" value="1"/>
</dbReference>
<name>A0ABV9EWR7_9SPHN</name>
<feature type="chain" id="PRO_5045337912" evidence="2">
    <location>
        <begin position="25"/>
        <end position="346"/>
    </location>
</feature>
<dbReference type="PANTHER" id="PTHR45011">
    <property type="entry name" value="DAP3-BINDING CELL DEATH ENHANCER 1"/>
    <property type="match status" value="1"/>
</dbReference>
<feature type="compositionally biased region" description="Low complexity" evidence="1">
    <location>
        <begin position="230"/>
        <end position="257"/>
    </location>
</feature>
<dbReference type="EMBL" id="JBHSFZ010000006">
    <property type="protein sequence ID" value="MFC4593618.1"/>
    <property type="molecule type" value="Genomic_DNA"/>
</dbReference>
<comment type="caution">
    <text evidence="4">The sequence shown here is derived from an EMBL/GenBank/DDBJ whole genome shotgun (WGS) entry which is preliminary data.</text>
</comment>
<reference evidence="5" key="1">
    <citation type="journal article" date="2019" name="Int. J. Syst. Evol. Microbiol.">
        <title>The Global Catalogue of Microorganisms (GCM) 10K type strain sequencing project: providing services to taxonomists for standard genome sequencing and annotation.</title>
        <authorList>
            <consortium name="The Broad Institute Genomics Platform"/>
            <consortium name="The Broad Institute Genome Sequencing Center for Infectious Disease"/>
            <person name="Wu L."/>
            <person name="Ma J."/>
        </authorList>
    </citation>
    <scope>NUCLEOTIDE SEQUENCE [LARGE SCALE GENOMIC DNA]</scope>
    <source>
        <strain evidence="5">NBRC 103632</strain>
    </source>
</reference>
<dbReference type="Proteomes" id="UP001595957">
    <property type="component" value="Unassembled WGS sequence"/>
</dbReference>
<dbReference type="SUPFAM" id="SSF81901">
    <property type="entry name" value="HCP-like"/>
    <property type="match status" value="1"/>
</dbReference>
<protein>
    <submittedName>
        <fullName evidence="4">SPOR domain-containing protein</fullName>
    </submittedName>
</protein>
<evidence type="ECO:0000313" key="4">
    <source>
        <dbReference type="EMBL" id="MFC4593618.1"/>
    </source>
</evidence>
<dbReference type="PROSITE" id="PS51724">
    <property type="entry name" value="SPOR"/>
    <property type="match status" value="1"/>
</dbReference>
<dbReference type="Gene3D" id="1.25.40.10">
    <property type="entry name" value="Tetratricopeptide repeat domain"/>
    <property type="match status" value="1"/>
</dbReference>
<dbReference type="InterPro" id="IPR006597">
    <property type="entry name" value="Sel1-like"/>
</dbReference>
<dbReference type="InterPro" id="IPR011990">
    <property type="entry name" value="TPR-like_helical_dom_sf"/>
</dbReference>
<proteinExistence type="predicted"/>
<dbReference type="RefSeq" id="WP_380802926.1">
    <property type="nucleotide sequence ID" value="NZ_JBHSFZ010000006.1"/>
</dbReference>
<keyword evidence="5" id="KW-1185">Reference proteome</keyword>
<gene>
    <name evidence="4" type="ORF">ACFO3E_05355</name>
</gene>
<feature type="region of interest" description="Disordered" evidence="1">
    <location>
        <begin position="198"/>
        <end position="269"/>
    </location>
</feature>
<evidence type="ECO:0000256" key="2">
    <source>
        <dbReference type="SAM" id="SignalP"/>
    </source>
</evidence>
<dbReference type="Pfam" id="PF08238">
    <property type="entry name" value="Sel1"/>
    <property type="match status" value="2"/>
</dbReference>
<dbReference type="InterPro" id="IPR036680">
    <property type="entry name" value="SPOR-like_sf"/>
</dbReference>
<dbReference type="Gene3D" id="3.30.70.1070">
    <property type="entry name" value="Sporulation related repeat"/>
    <property type="match status" value="1"/>
</dbReference>
<dbReference type="Pfam" id="PF05036">
    <property type="entry name" value="SPOR"/>
    <property type="match status" value="1"/>
</dbReference>